<keyword evidence="2" id="KW-1185">Reference proteome</keyword>
<evidence type="ECO:0000313" key="1">
    <source>
        <dbReference type="EMBL" id="MEI5984065.1"/>
    </source>
</evidence>
<name>A0ABU8I3R4_9SPHI</name>
<accession>A0ABU8I3R4</accession>
<comment type="caution">
    <text evidence="1">The sequence shown here is derived from an EMBL/GenBank/DDBJ whole genome shotgun (WGS) entry which is preliminary data.</text>
</comment>
<sequence>MKDQEFDKIFKDNLRDFEVNPPENLWEKIESALDQEQPAKVKKMFPWKTWSIAATLLLALGFTFKLSQFKEEQVDPKKEYLAKIKEENESPKPDQMVAEKWGEPITKEAFESQEAKPNARTIALKEQSKKAVVIRAESRQQVQVPALQPIETTMELDGPNSLTREAEPLTAKSTAPQANLAVEPTEAILNKTEIVTTKPKQGLFVRLLNNVADNINIINKDVEFSEDEEGTIKINLSKLITKTK</sequence>
<dbReference type="EMBL" id="JAYLLN010000005">
    <property type="protein sequence ID" value="MEI5984065.1"/>
    <property type="molecule type" value="Genomic_DNA"/>
</dbReference>
<protein>
    <submittedName>
        <fullName evidence="1">Uncharacterized protein</fullName>
    </submittedName>
</protein>
<dbReference type="Proteomes" id="UP001363035">
    <property type="component" value="Unassembled WGS sequence"/>
</dbReference>
<reference evidence="1 2" key="1">
    <citation type="submission" date="2024-01" db="EMBL/GenBank/DDBJ databases">
        <title>Sphingobacterium tenebrionis sp. nov., a novel endophyte isolated from tenebrio molitor intestines.</title>
        <authorList>
            <person name="Zhang C."/>
        </authorList>
    </citation>
    <scope>NUCLEOTIDE SEQUENCE [LARGE SCALE GENOMIC DNA]</scope>
    <source>
        <strain evidence="1 2">PU5-4</strain>
    </source>
</reference>
<gene>
    <name evidence="1" type="ORF">VJ786_04020</name>
</gene>
<evidence type="ECO:0000313" key="2">
    <source>
        <dbReference type="Proteomes" id="UP001363035"/>
    </source>
</evidence>
<dbReference type="RefSeq" id="WP_336557326.1">
    <property type="nucleotide sequence ID" value="NZ_JAYLLN010000005.1"/>
</dbReference>
<organism evidence="1 2">
    <name type="scientific">Sphingobacterium tenebrionis</name>
    <dbReference type="NCBI Taxonomy" id="3111775"/>
    <lineage>
        <taxon>Bacteria</taxon>
        <taxon>Pseudomonadati</taxon>
        <taxon>Bacteroidota</taxon>
        <taxon>Sphingobacteriia</taxon>
        <taxon>Sphingobacteriales</taxon>
        <taxon>Sphingobacteriaceae</taxon>
        <taxon>Sphingobacterium</taxon>
    </lineage>
</organism>
<proteinExistence type="predicted"/>